<keyword evidence="1" id="KW-0812">Transmembrane</keyword>
<feature type="transmembrane region" description="Helical" evidence="1">
    <location>
        <begin position="12"/>
        <end position="31"/>
    </location>
</feature>
<organism evidence="2">
    <name type="scientific">freshwater metagenome</name>
    <dbReference type="NCBI Taxonomy" id="449393"/>
    <lineage>
        <taxon>unclassified sequences</taxon>
        <taxon>metagenomes</taxon>
        <taxon>ecological metagenomes</taxon>
    </lineage>
</organism>
<evidence type="ECO:0000256" key="1">
    <source>
        <dbReference type="SAM" id="Phobius"/>
    </source>
</evidence>
<feature type="transmembrane region" description="Helical" evidence="1">
    <location>
        <begin position="38"/>
        <end position="59"/>
    </location>
</feature>
<dbReference type="InterPro" id="IPR021315">
    <property type="entry name" value="Gap/Sap"/>
</dbReference>
<feature type="transmembrane region" description="Helical" evidence="1">
    <location>
        <begin position="109"/>
        <end position="130"/>
    </location>
</feature>
<name>A0A6J5ZXH8_9ZZZZ</name>
<dbReference type="EMBL" id="CAESAN010000111">
    <property type="protein sequence ID" value="CAB4346082.1"/>
    <property type="molecule type" value="Genomic_DNA"/>
</dbReference>
<gene>
    <name evidence="2" type="ORF">UFOPK3547_01242</name>
</gene>
<feature type="transmembrane region" description="Helical" evidence="1">
    <location>
        <begin position="199"/>
        <end position="220"/>
    </location>
</feature>
<protein>
    <submittedName>
        <fullName evidence="2">Unannotated protein</fullName>
    </submittedName>
</protein>
<accession>A0A6J5ZXH8</accession>
<sequence length="221" mass="23579">MSATISELIPLALIVAVSPIPVLAVIVMLLTDRARANPLAYLCGWILTLTAIASLSALSGLDSIRTSPSKPFAIVLVVAGLVMLGLAVHEWRQRPRRGEPHKVEAWMRVLHTITPPRAFALGIFLVIVNVKDLLTTVQSGTVLAGDSLSLGQAAVAIAIFVLISSSTIIIPIAVAASFGHRSLPTLHRWRHWLERHGRLVAAGLFGLIALLLLAQGLSVLV</sequence>
<keyword evidence="1" id="KW-0472">Membrane</keyword>
<feature type="transmembrane region" description="Helical" evidence="1">
    <location>
        <begin position="150"/>
        <end position="178"/>
    </location>
</feature>
<proteinExistence type="predicted"/>
<dbReference type="AlphaFoldDB" id="A0A6J5ZXH8"/>
<keyword evidence="1" id="KW-1133">Transmembrane helix</keyword>
<evidence type="ECO:0000313" key="2">
    <source>
        <dbReference type="EMBL" id="CAB4346082.1"/>
    </source>
</evidence>
<feature type="transmembrane region" description="Helical" evidence="1">
    <location>
        <begin position="71"/>
        <end position="88"/>
    </location>
</feature>
<reference evidence="2" key="1">
    <citation type="submission" date="2020-05" db="EMBL/GenBank/DDBJ databases">
        <authorList>
            <person name="Chiriac C."/>
            <person name="Salcher M."/>
            <person name="Ghai R."/>
            <person name="Kavagutti S V."/>
        </authorList>
    </citation>
    <scope>NUCLEOTIDE SEQUENCE</scope>
</reference>
<dbReference type="Pfam" id="PF11139">
    <property type="entry name" value="SfLAP"/>
    <property type="match status" value="1"/>
</dbReference>